<dbReference type="AlphaFoldDB" id="A0A0E9XBJ4"/>
<dbReference type="EMBL" id="GBXM01009362">
    <property type="protein sequence ID" value="JAH99215.1"/>
    <property type="molecule type" value="Transcribed_RNA"/>
</dbReference>
<evidence type="ECO:0000313" key="1">
    <source>
        <dbReference type="EMBL" id="JAH99215.1"/>
    </source>
</evidence>
<protein>
    <submittedName>
        <fullName evidence="1">Uncharacterized protein</fullName>
    </submittedName>
</protein>
<reference evidence="1" key="1">
    <citation type="submission" date="2014-11" db="EMBL/GenBank/DDBJ databases">
        <authorList>
            <person name="Amaro Gonzalez C."/>
        </authorList>
    </citation>
    <scope>NUCLEOTIDE SEQUENCE</scope>
</reference>
<proteinExistence type="predicted"/>
<organism evidence="1">
    <name type="scientific">Anguilla anguilla</name>
    <name type="common">European freshwater eel</name>
    <name type="synonym">Muraena anguilla</name>
    <dbReference type="NCBI Taxonomy" id="7936"/>
    <lineage>
        <taxon>Eukaryota</taxon>
        <taxon>Metazoa</taxon>
        <taxon>Chordata</taxon>
        <taxon>Craniata</taxon>
        <taxon>Vertebrata</taxon>
        <taxon>Euteleostomi</taxon>
        <taxon>Actinopterygii</taxon>
        <taxon>Neopterygii</taxon>
        <taxon>Teleostei</taxon>
        <taxon>Anguilliformes</taxon>
        <taxon>Anguillidae</taxon>
        <taxon>Anguilla</taxon>
    </lineage>
</organism>
<accession>A0A0E9XBJ4</accession>
<reference evidence="1" key="2">
    <citation type="journal article" date="2015" name="Fish Shellfish Immunol.">
        <title>Early steps in the European eel (Anguilla anguilla)-Vibrio vulnificus interaction in the gills: Role of the RtxA13 toxin.</title>
        <authorList>
            <person name="Callol A."/>
            <person name="Pajuelo D."/>
            <person name="Ebbesson L."/>
            <person name="Teles M."/>
            <person name="MacKenzie S."/>
            <person name="Amaro C."/>
        </authorList>
    </citation>
    <scope>NUCLEOTIDE SEQUENCE</scope>
</reference>
<sequence>MSGSQNIAHGLSVSAV</sequence>
<name>A0A0E9XBJ4_ANGAN</name>